<proteinExistence type="predicted"/>
<dbReference type="Proteomes" id="UP000699042">
    <property type="component" value="Unassembled WGS sequence"/>
</dbReference>
<dbReference type="EMBL" id="JAESDN010000012">
    <property type="protein sequence ID" value="KAG7043061.1"/>
    <property type="molecule type" value="Genomic_DNA"/>
</dbReference>
<evidence type="ECO:0008006" key="3">
    <source>
        <dbReference type="Google" id="ProtNLM"/>
    </source>
</evidence>
<dbReference type="SUPFAM" id="SSF54427">
    <property type="entry name" value="NTF2-like"/>
    <property type="match status" value="1"/>
</dbReference>
<sequence>MNDIQPATKKLTTRAAVEDYVAGFNADDFARFSGYYAKDAILNIPALEDKSLTGYIAWLKAMHTMVSEELIPQDIIIEPSGTQVHVNYHVQFRGLGDFRTENFNGRLGPVSRGTGPLVRMSLTYQLNCDGHITGIEVSNFALLEQV</sequence>
<dbReference type="InterPro" id="IPR032710">
    <property type="entry name" value="NTF2-like_dom_sf"/>
</dbReference>
<accession>A0A9P7U5C5</accession>
<dbReference type="AlphaFoldDB" id="A0A9P7U5C5"/>
<organism evidence="1 2">
    <name type="scientific">Colletotrichum scovillei</name>
    <dbReference type="NCBI Taxonomy" id="1209932"/>
    <lineage>
        <taxon>Eukaryota</taxon>
        <taxon>Fungi</taxon>
        <taxon>Dikarya</taxon>
        <taxon>Ascomycota</taxon>
        <taxon>Pezizomycotina</taxon>
        <taxon>Sordariomycetes</taxon>
        <taxon>Hypocreomycetidae</taxon>
        <taxon>Glomerellales</taxon>
        <taxon>Glomerellaceae</taxon>
        <taxon>Colletotrichum</taxon>
        <taxon>Colletotrichum acutatum species complex</taxon>
    </lineage>
</organism>
<keyword evidence="2" id="KW-1185">Reference proteome</keyword>
<name>A0A9P7U5C5_9PEZI</name>
<gene>
    <name evidence="1" type="ORF">JMJ77_002773</name>
</gene>
<evidence type="ECO:0000313" key="2">
    <source>
        <dbReference type="Proteomes" id="UP000699042"/>
    </source>
</evidence>
<evidence type="ECO:0000313" key="1">
    <source>
        <dbReference type="EMBL" id="KAG7043061.1"/>
    </source>
</evidence>
<dbReference type="OrthoDB" id="4270785at2759"/>
<dbReference type="Gene3D" id="3.10.450.50">
    <property type="match status" value="1"/>
</dbReference>
<comment type="caution">
    <text evidence="1">The sequence shown here is derived from an EMBL/GenBank/DDBJ whole genome shotgun (WGS) entry which is preliminary data.</text>
</comment>
<reference evidence="1" key="1">
    <citation type="submission" date="2021-05" db="EMBL/GenBank/DDBJ databases">
        <title>Comparative genomics of three Colletotrichum scovillei strains and genetic complementation revealed genes involved fungal growth and virulence on chili pepper.</title>
        <authorList>
            <person name="Hsieh D.-K."/>
            <person name="Chuang S.-C."/>
            <person name="Chen C.-Y."/>
            <person name="Chao Y.-T."/>
            <person name="Lu M.-Y.J."/>
            <person name="Lee M.-H."/>
            <person name="Shih M.-C."/>
        </authorList>
    </citation>
    <scope>NUCLEOTIDE SEQUENCE</scope>
    <source>
        <strain evidence="1">Coll-153</strain>
    </source>
</reference>
<protein>
    <recommendedName>
        <fullName evidence="3">SnoaL-like domain-containing protein</fullName>
    </recommendedName>
</protein>